<sequence>MESCSVTQAGVQWRNLDSLQPLPPGSRRFSCLSLPSSWDYRCVPPRPTNLHFSVETSQAGLELLTSGDLPASASQSAGITGVSHRTRPSHLLKVEQFTDSQSLLNRGERGPGGSLGGAGVLQASAWQGWRRWWSGLDTVLRGQAGYLSSTEKAAKLGCFGLKIIGGDRESLKGIRLFVKKTKIKTKTVIVEMGKEHKSFFWGMG</sequence>
<dbReference type="Proteomes" id="UP000006718">
    <property type="component" value="Chromosome 3"/>
</dbReference>
<accession>A0A5F7ZNB4</accession>
<reference evidence="1" key="3">
    <citation type="submission" date="2025-08" db="UniProtKB">
        <authorList>
            <consortium name="Ensembl"/>
        </authorList>
    </citation>
    <scope>IDENTIFICATION</scope>
    <source>
        <strain evidence="1">17573</strain>
    </source>
</reference>
<proteinExistence type="predicted"/>
<evidence type="ECO:0000313" key="2">
    <source>
        <dbReference type="Proteomes" id="UP000006718"/>
    </source>
</evidence>
<dbReference type="PANTHER" id="PTHR46254">
    <property type="entry name" value="PROTEIN GVQW1-RELATED"/>
    <property type="match status" value="1"/>
</dbReference>
<dbReference type="GeneTree" id="ENSGT00940000161627"/>
<dbReference type="AlphaFoldDB" id="A0A5F7ZNB4"/>
<dbReference type="Bgee" id="ENSMMUG00000064014">
    <property type="expression patterns" value="Expressed in cerebellar cortex and 4 other cell types or tissues"/>
</dbReference>
<dbReference type="PRINTS" id="PR02045">
    <property type="entry name" value="F138DOMAIN"/>
</dbReference>
<dbReference type="Ensembl" id="ENSMMUT00000093496.1">
    <property type="protein sequence ID" value="ENSMMUP00000066112.1"/>
    <property type="gene ID" value="ENSMMUG00000064014.1"/>
</dbReference>
<protein>
    <submittedName>
        <fullName evidence="1">Uncharacterized protein</fullName>
    </submittedName>
</protein>
<organism evidence="1 2">
    <name type="scientific">Macaca mulatta</name>
    <name type="common">Rhesus macaque</name>
    <dbReference type="NCBI Taxonomy" id="9544"/>
    <lineage>
        <taxon>Eukaryota</taxon>
        <taxon>Metazoa</taxon>
        <taxon>Chordata</taxon>
        <taxon>Craniata</taxon>
        <taxon>Vertebrata</taxon>
        <taxon>Euteleostomi</taxon>
        <taxon>Mammalia</taxon>
        <taxon>Eutheria</taxon>
        <taxon>Euarchontoglires</taxon>
        <taxon>Primates</taxon>
        <taxon>Haplorrhini</taxon>
        <taxon>Catarrhini</taxon>
        <taxon>Cercopithecidae</taxon>
        <taxon>Cercopithecinae</taxon>
        <taxon>Macaca</taxon>
    </lineage>
</organism>
<reference evidence="2" key="1">
    <citation type="journal article" date="2007" name="Science">
        <title>Evolutionary and biomedical insights from the rhesus macaque genome.</title>
        <authorList>
            <person name="Gibbs R.A."/>
            <person name="Rogers J."/>
            <person name="Katze M.G."/>
            <person name="Bumgarner R."/>
            <person name="Weinstock G.M."/>
            <person name="Mardis E.R."/>
            <person name="Remington K.A."/>
            <person name="Strausberg R.L."/>
            <person name="Venter J.C."/>
            <person name="Wilson R.K."/>
            <person name="Batzer M.A."/>
            <person name="Bustamante C.D."/>
            <person name="Eichler E.E."/>
            <person name="Hahn M.W."/>
            <person name="Hardison R.C."/>
            <person name="Makova K.D."/>
            <person name="Miller W."/>
            <person name="Milosavljevic A."/>
            <person name="Palermo R.E."/>
            <person name="Siepel A."/>
            <person name="Sikela J.M."/>
            <person name="Attaway T."/>
            <person name="Bell S."/>
            <person name="Bernard K.E."/>
            <person name="Buhay C.J."/>
            <person name="Chandrabose M.N."/>
            <person name="Dao M."/>
            <person name="Davis C."/>
            <person name="Delehaunty K.D."/>
            <person name="Ding Y."/>
            <person name="Dinh H.H."/>
            <person name="Dugan-Rocha S."/>
            <person name="Fulton L.A."/>
            <person name="Gabisi R.A."/>
            <person name="Garner T.T."/>
            <person name="Godfrey J."/>
            <person name="Hawes A.C."/>
            <person name="Hernandez J."/>
            <person name="Hines S."/>
            <person name="Holder M."/>
            <person name="Hume J."/>
            <person name="Jhangiani S.N."/>
            <person name="Joshi V."/>
            <person name="Khan Z.M."/>
            <person name="Kirkness E.F."/>
            <person name="Cree A."/>
            <person name="Fowler R.G."/>
            <person name="Lee S."/>
            <person name="Lewis L.R."/>
            <person name="Li Z."/>
            <person name="Liu Y.-S."/>
            <person name="Moore S.M."/>
            <person name="Muzny D."/>
            <person name="Nazareth L.V."/>
            <person name="Ngo D.N."/>
            <person name="Okwuonu G.O."/>
            <person name="Pai G."/>
            <person name="Parker D."/>
            <person name="Paul H.A."/>
            <person name="Pfannkoch C."/>
            <person name="Pohl C.S."/>
            <person name="Rogers Y.-H.C."/>
            <person name="Ruiz S.J."/>
            <person name="Sabo A."/>
            <person name="Santibanez J."/>
            <person name="Schneider B.W."/>
            <person name="Smith S.M."/>
            <person name="Sodergren E."/>
            <person name="Svatek A.F."/>
            <person name="Utterback T.R."/>
            <person name="Vattathil S."/>
            <person name="Warren W."/>
            <person name="White C.S."/>
            <person name="Chinwalla A.T."/>
            <person name="Feng Y."/>
            <person name="Halpern A.L."/>
            <person name="Hillier L.W."/>
            <person name="Huang X."/>
            <person name="Minx P."/>
            <person name="Nelson J.O."/>
            <person name="Pepin K.H."/>
            <person name="Qin X."/>
            <person name="Sutton G.G."/>
            <person name="Venter E."/>
            <person name="Walenz B.P."/>
            <person name="Wallis J.W."/>
            <person name="Worley K.C."/>
            <person name="Yang S.-P."/>
            <person name="Jones S.M."/>
            <person name="Marra M.A."/>
            <person name="Rocchi M."/>
            <person name="Schein J.E."/>
            <person name="Baertsch R."/>
            <person name="Clarke L."/>
            <person name="Csuros M."/>
            <person name="Glasscock J."/>
            <person name="Harris R.A."/>
            <person name="Havlak P."/>
            <person name="Jackson A.R."/>
            <person name="Jiang H."/>
            <person name="Liu Y."/>
            <person name="Messina D.N."/>
            <person name="Shen Y."/>
            <person name="Song H.X.-Z."/>
            <person name="Wylie T."/>
            <person name="Zhang L."/>
            <person name="Birney E."/>
            <person name="Han K."/>
            <person name="Konkel M.K."/>
            <person name="Lee J."/>
            <person name="Smit A.F.A."/>
            <person name="Ullmer B."/>
            <person name="Wang H."/>
            <person name="Xing J."/>
            <person name="Burhans R."/>
            <person name="Cheng Z."/>
            <person name="Karro J.E."/>
            <person name="Ma J."/>
            <person name="Raney B."/>
            <person name="She X."/>
            <person name="Cox M.J."/>
            <person name="Demuth J.P."/>
            <person name="Dumas L.J."/>
            <person name="Han S.-G."/>
            <person name="Hopkins J."/>
            <person name="Karimpour-Fard A."/>
            <person name="Kim Y.H."/>
            <person name="Pollack J.R."/>
            <person name="Vinar T."/>
            <person name="Addo-Quaye C."/>
            <person name="Degenhardt J."/>
            <person name="Denby A."/>
            <person name="Hubisz M.J."/>
            <person name="Indap A."/>
            <person name="Kosiol C."/>
            <person name="Lahn B.T."/>
            <person name="Lawson H.A."/>
            <person name="Marklein A."/>
            <person name="Nielsen R."/>
            <person name="Vallender E.J."/>
            <person name="Clark A.G."/>
            <person name="Ferguson B."/>
            <person name="Hernandez R.D."/>
            <person name="Hirani K."/>
            <person name="Kehrer-Sawatzki H."/>
            <person name="Kolb J."/>
            <person name="Patil S."/>
            <person name="Pu L.-L."/>
            <person name="Ren Y."/>
            <person name="Smith D.G."/>
            <person name="Wheeler D.A."/>
            <person name="Schenck I."/>
            <person name="Ball E.V."/>
            <person name="Chen R."/>
            <person name="Cooper D.N."/>
            <person name="Giardine B."/>
            <person name="Hsu F."/>
            <person name="Kent W.J."/>
            <person name="Lesk A."/>
            <person name="Nelson D.L."/>
            <person name="O'brien W.E."/>
            <person name="Pruefer K."/>
            <person name="Stenson P.D."/>
            <person name="Wallace J.C."/>
            <person name="Ke H."/>
            <person name="Liu X.-M."/>
            <person name="Wang P."/>
            <person name="Xiang A.P."/>
            <person name="Yang F."/>
            <person name="Barber G.P."/>
            <person name="Haussler D."/>
            <person name="Karolchik D."/>
            <person name="Kern A.D."/>
            <person name="Kuhn R.M."/>
            <person name="Smith K.E."/>
            <person name="Zwieg A.S."/>
        </authorList>
    </citation>
    <scope>NUCLEOTIDE SEQUENCE [LARGE SCALE GENOMIC DNA]</scope>
    <source>
        <strain evidence="2">17573</strain>
    </source>
</reference>
<dbReference type="VEuPathDB" id="HostDB:ENSMMUG00000064014"/>
<name>A0A5F7ZNB4_MACMU</name>
<evidence type="ECO:0000313" key="1">
    <source>
        <dbReference type="Ensembl" id="ENSMMUP00000066112.1"/>
    </source>
</evidence>
<reference evidence="1" key="2">
    <citation type="submission" date="2019-01" db="EMBL/GenBank/DDBJ databases">
        <authorList>
            <person name="Graves T."/>
            <person name="Eichler E.E."/>
            <person name="Wilson R.K."/>
        </authorList>
    </citation>
    <scope>NUCLEOTIDE SEQUENCE [LARGE SCALE GENOMIC DNA]</scope>
    <source>
        <strain evidence="1">17573</strain>
    </source>
</reference>
<keyword evidence="2" id="KW-1185">Reference proteome</keyword>
<dbReference type="PANTHER" id="PTHR46254:SF12">
    <property type="entry name" value="RNA BINDING MOTIF SINGLE STRANDED INTERACTING PROTEIN 2"/>
    <property type="match status" value="1"/>
</dbReference>
<reference evidence="1" key="4">
    <citation type="submission" date="2025-09" db="UniProtKB">
        <authorList>
            <consortium name="Ensembl"/>
        </authorList>
    </citation>
    <scope>IDENTIFICATION</scope>
    <source>
        <strain evidence="1">17573</strain>
    </source>
</reference>
<dbReference type="InParanoid" id="A0A5F7ZNB4"/>